<accession>A0A8H9L8B8</accession>
<keyword evidence="2" id="KW-1185">Reference proteome</keyword>
<proteinExistence type="predicted"/>
<evidence type="ECO:0000313" key="2">
    <source>
        <dbReference type="Proteomes" id="UP000653480"/>
    </source>
</evidence>
<organism evidence="1 2">
    <name type="scientific">Microbispora bryophytorum</name>
    <dbReference type="NCBI Taxonomy" id="1460882"/>
    <lineage>
        <taxon>Bacteria</taxon>
        <taxon>Bacillati</taxon>
        <taxon>Actinomycetota</taxon>
        <taxon>Actinomycetes</taxon>
        <taxon>Streptosporangiales</taxon>
        <taxon>Streptosporangiaceae</taxon>
        <taxon>Microbispora</taxon>
    </lineage>
</organism>
<dbReference type="Proteomes" id="UP000653480">
    <property type="component" value="Unassembled WGS sequence"/>
</dbReference>
<comment type="caution">
    <text evidence="1">The sequence shown here is derived from an EMBL/GenBank/DDBJ whole genome shotgun (WGS) entry which is preliminary data.</text>
</comment>
<dbReference type="RefSeq" id="WP_189104856.1">
    <property type="nucleotide sequence ID" value="NZ_BMMN01000001.1"/>
</dbReference>
<protein>
    <submittedName>
        <fullName evidence="1">Uncharacterized protein</fullName>
    </submittedName>
</protein>
<reference evidence="1" key="2">
    <citation type="submission" date="2020-09" db="EMBL/GenBank/DDBJ databases">
        <authorList>
            <person name="Sun Q."/>
            <person name="Zhou Y."/>
        </authorList>
    </citation>
    <scope>NUCLEOTIDE SEQUENCE</scope>
    <source>
        <strain evidence="1">CGMCC 4.7138</strain>
    </source>
</reference>
<reference evidence="1" key="1">
    <citation type="journal article" date="2014" name="Int. J. Syst. Evol. Microbiol.">
        <title>Complete genome sequence of Corynebacterium casei LMG S-19264T (=DSM 44701T), isolated from a smear-ripened cheese.</title>
        <authorList>
            <consortium name="US DOE Joint Genome Institute (JGI-PGF)"/>
            <person name="Walter F."/>
            <person name="Albersmeier A."/>
            <person name="Kalinowski J."/>
            <person name="Ruckert C."/>
        </authorList>
    </citation>
    <scope>NUCLEOTIDE SEQUENCE</scope>
    <source>
        <strain evidence="1">CGMCC 4.7138</strain>
    </source>
</reference>
<dbReference type="EMBL" id="BMMN01000001">
    <property type="protein sequence ID" value="GGN99141.1"/>
    <property type="molecule type" value="Genomic_DNA"/>
</dbReference>
<sequence>MNQTETFARFPLVARPRPACAPLEARVRHLCDLARSAERSNDRSTASTVFNQAALLASDLGLPELARDWCHQHADIYLRARPLDGTAARHALEPLVNLVRLRIRAGEGTDAFEMLNSLYEAVTTSTDTVIDGLHVPISELTATANDHRELLQWLWTVHLADGTRALTAAGRWQDALDHLRHRNGIGQRMLDGRQVAVIAHTMTGELVPATELLEATQPGEPWEDAVTVCLAVLCRPQGSESEVLPTLLDRYRRLDHAAPGLVMFRTRLGLSVIDALGGVECPEGRAVADVLIRRVVASQDGYAARELLGHPGFATSLGENGAVALTRILQISGLERGQLPEALMRKLVAALASSSSVIIKGLAVVRPIGDAQLSDVSSKATAYD</sequence>
<dbReference type="AlphaFoldDB" id="A0A8H9L8B8"/>
<evidence type="ECO:0000313" key="1">
    <source>
        <dbReference type="EMBL" id="GGN99141.1"/>
    </source>
</evidence>
<name>A0A8H9L8B8_9ACTN</name>
<gene>
    <name evidence="1" type="ORF">GCM10011574_04460</name>
</gene>